<dbReference type="Pfam" id="PF00873">
    <property type="entry name" value="ACR_tran"/>
    <property type="match status" value="1"/>
</dbReference>
<dbReference type="SUPFAM" id="SSF82693">
    <property type="entry name" value="Multidrug efflux transporter AcrB pore domain, PN1, PN2, PC1 and PC2 subdomains"/>
    <property type="match status" value="3"/>
</dbReference>
<feature type="transmembrane region" description="Helical" evidence="8">
    <location>
        <begin position="524"/>
        <end position="546"/>
    </location>
</feature>
<keyword evidence="4" id="KW-0997">Cell inner membrane</keyword>
<dbReference type="SUPFAM" id="SSF82866">
    <property type="entry name" value="Multidrug efflux transporter AcrB transmembrane domain"/>
    <property type="match status" value="2"/>
</dbReference>
<organism evidence="9 10">
    <name type="scientific">Luteolibacter yonseiensis</name>
    <dbReference type="NCBI Taxonomy" id="1144680"/>
    <lineage>
        <taxon>Bacteria</taxon>
        <taxon>Pseudomonadati</taxon>
        <taxon>Verrucomicrobiota</taxon>
        <taxon>Verrucomicrobiia</taxon>
        <taxon>Verrucomicrobiales</taxon>
        <taxon>Verrucomicrobiaceae</taxon>
        <taxon>Luteolibacter</taxon>
    </lineage>
</organism>
<feature type="transmembrane region" description="Helical" evidence="8">
    <location>
        <begin position="430"/>
        <end position="450"/>
    </location>
</feature>
<dbReference type="GO" id="GO:0042910">
    <property type="term" value="F:xenobiotic transmembrane transporter activity"/>
    <property type="evidence" value="ECO:0007669"/>
    <property type="project" value="TreeGrafter"/>
</dbReference>
<feature type="transmembrane region" description="Helical" evidence="8">
    <location>
        <begin position="853"/>
        <end position="872"/>
    </location>
</feature>
<sequence>MSLSDTSIRRPVLAIVMSLIIVLFGATGFYFLGVREYPAVDPPIVTVQTTYPGANPDVVASQITEPLEQVINGIAGIRTLSSESRQERSTITVEFTLDSDLDTAANDVRDRVSRAARNLPVDSNPPVVEKADADSSPILFLSMVSDKRGILEVSDIADRVVRERMETIPGVSSVRIFGEKRYAMRLWMDPVKLAVHRLTPADVQAALDTQNVDLPSGRLEGSSNELSLRTLGRLSTPQEFENLIIKQENGRQILFGDIGYAELGPENLRTGFKNGQLYRIGVAIIPQPNTNAIAIADEFNKRLEQVRKEVPPDITVEVGYDFTRFVRRSVAEVEETLVIAFVLVALIIFLFLRDWRSTIIPVIAIPVSIIAAFFIMYLAGFSINVLTLVAIVLAIGLVCDDAIVVLENIYTKIEEGMTPMEAALTGSKEIYFAVISTTFSLAAVFLPLIFLSGLTGRLFREFGITLAGSVLVSAFVALTLSPMMCRFLLKKHGDTPNWFYRTTEPFFRGLTSGYRGMLGPFLRWRWLAFPILLASGGMIAWLVGVIPQELAPLEDRENIRVNVTAPEGAGFEYTESWMDKIAAYVDENIPETYRSFTILGGGGGGSEANSGAQNIYLKAPEERGRTQDQIAEQLTRELQDFTGVRSFASQPPTIGDRRAGQPLAYVIQAPNFESLVKVLPEFLAEANKSPLLRQIDANLKVNRPEGVISIDRKKAAELGISVEEIGKTVEFAYSGRRFGYFLKNGKQYQVIAQMQRQDRNDPGDLKKLFVRTAKGEMVSLDNLVSFSESASPAAIFRFNRAVSATIQGTPAPGHTLGDGIKELDKVAEKVLPENFRTSLAGQSRDFAESSSSLLFAFVLALLIIYLVLAAQFESFRDPFIIILTVPLSVAGALLSLHLTDQTLNVFSQIGIIMLIGIVTKNGILIVEFANQRKEAGLSKTEAALEAAISRFRPILMTSLATIFGILPIALSLGASGGSRQSLGIAVVGGLIFSGFLTLFVVPAVYAIFSRAAVKHE</sequence>
<protein>
    <submittedName>
        <fullName evidence="9">Efflux RND transporter permease subunit</fullName>
    </submittedName>
</protein>
<feature type="transmembrane region" description="Helical" evidence="8">
    <location>
        <begin position="982"/>
        <end position="1008"/>
    </location>
</feature>
<evidence type="ECO:0000256" key="7">
    <source>
        <dbReference type="ARBA" id="ARBA00023136"/>
    </source>
</evidence>
<evidence type="ECO:0000313" key="9">
    <source>
        <dbReference type="EMBL" id="MBK1815276.1"/>
    </source>
</evidence>
<dbReference type="Gene3D" id="3.30.70.1440">
    <property type="entry name" value="Multidrug efflux transporter AcrB pore domain"/>
    <property type="match status" value="1"/>
</dbReference>
<keyword evidence="6 8" id="KW-1133">Transmembrane helix</keyword>
<evidence type="ECO:0000256" key="4">
    <source>
        <dbReference type="ARBA" id="ARBA00022519"/>
    </source>
</evidence>
<feature type="transmembrane region" description="Helical" evidence="8">
    <location>
        <begin position="385"/>
        <end position="409"/>
    </location>
</feature>
<dbReference type="PANTHER" id="PTHR32063:SF28">
    <property type="entry name" value="BLR2861 PROTEIN"/>
    <property type="match status" value="1"/>
</dbReference>
<feature type="transmembrane region" description="Helical" evidence="8">
    <location>
        <begin position="12"/>
        <end position="32"/>
    </location>
</feature>
<accession>A0A934R1L6</accession>
<dbReference type="GO" id="GO:0005886">
    <property type="term" value="C:plasma membrane"/>
    <property type="evidence" value="ECO:0007669"/>
    <property type="project" value="UniProtKB-SubCell"/>
</dbReference>
<dbReference type="SUPFAM" id="SSF82714">
    <property type="entry name" value="Multidrug efflux transporter AcrB TolC docking domain, DN and DC subdomains"/>
    <property type="match status" value="2"/>
</dbReference>
<dbReference type="Gene3D" id="1.20.1640.10">
    <property type="entry name" value="Multidrug efflux transporter AcrB transmembrane domain"/>
    <property type="match status" value="2"/>
</dbReference>
<comment type="subcellular location">
    <subcellularLocation>
        <location evidence="1">Cell inner membrane</location>
        <topology evidence="1">Multi-pass membrane protein</topology>
    </subcellularLocation>
</comment>
<dbReference type="PRINTS" id="PR00702">
    <property type="entry name" value="ACRIFLAVINRP"/>
</dbReference>
<feature type="transmembrane region" description="Helical" evidence="8">
    <location>
        <begin position="359"/>
        <end position="379"/>
    </location>
</feature>
<keyword evidence="3" id="KW-1003">Cell membrane</keyword>
<evidence type="ECO:0000313" key="10">
    <source>
        <dbReference type="Proteomes" id="UP000600139"/>
    </source>
</evidence>
<evidence type="ECO:0000256" key="6">
    <source>
        <dbReference type="ARBA" id="ARBA00022989"/>
    </source>
</evidence>
<evidence type="ECO:0000256" key="5">
    <source>
        <dbReference type="ARBA" id="ARBA00022692"/>
    </source>
</evidence>
<evidence type="ECO:0000256" key="1">
    <source>
        <dbReference type="ARBA" id="ARBA00004429"/>
    </source>
</evidence>
<dbReference type="Gene3D" id="3.30.70.1430">
    <property type="entry name" value="Multidrug efflux transporter AcrB pore domain"/>
    <property type="match status" value="2"/>
</dbReference>
<name>A0A934R1L6_9BACT</name>
<evidence type="ECO:0000256" key="2">
    <source>
        <dbReference type="ARBA" id="ARBA00022448"/>
    </source>
</evidence>
<evidence type="ECO:0000256" key="3">
    <source>
        <dbReference type="ARBA" id="ARBA00022475"/>
    </source>
</evidence>
<dbReference type="FunFam" id="3.30.70.1430:FF:000001">
    <property type="entry name" value="Efflux pump membrane transporter"/>
    <property type="match status" value="1"/>
</dbReference>
<evidence type="ECO:0000256" key="8">
    <source>
        <dbReference type="SAM" id="Phobius"/>
    </source>
</evidence>
<dbReference type="EMBL" id="JAENIK010000008">
    <property type="protein sequence ID" value="MBK1815276.1"/>
    <property type="molecule type" value="Genomic_DNA"/>
</dbReference>
<dbReference type="Gene3D" id="3.30.70.1320">
    <property type="entry name" value="Multidrug efflux transporter AcrB pore domain like"/>
    <property type="match status" value="1"/>
</dbReference>
<reference evidence="9" key="1">
    <citation type="submission" date="2021-01" db="EMBL/GenBank/DDBJ databases">
        <title>Modified the classification status of verrucomicrobia.</title>
        <authorList>
            <person name="Feng X."/>
        </authorList>
    </citation>
    <scope>NUCLEOTIDE SEQUENCE</scope>
    <source>
        <strain evidence="9">JCM 18052</strain>
    </source>
</reference>
<keyword evidence="5 8" id="KW-0812">Transmembrane</keyword>
<feature type="transmembrane region" description="Helical" evidence="8">
    <location>
        <begin position="951"/>
        <end position="970"/>
    </location>
</feature>
<feature type="transmembrane region" description="Helical" evidence="8">
    <location>
        <begin position="336"/>
        <end position="352"/>
    </location>
</feature>
<dbReference type="Gene3D" id="3.30.2090.10">
    <property type="entry name" value="Multidrug efflux transporter AcrB TolC docking domain, DN and DC subdomains"/>
    <property type="match status" value="2"/>
</dbReference>
<feature type="transmembrane region" description="Helical" evidence="8">
    <location>
        <begin position="879"/>
        <end position="899"/>
    </location>
</feature>
<gene>
    <name evidence="9" type="ORF">JIN84_06610</name>
</gene>
<feature type="transmembrane region" description="Helical" evidence="8">
    <location>
        <begin position="462"/>
        <end position="481"/>
    </location>
</feature>
<dbReference type="InterPro" id="IPR027463">
    <property type="entry name" value="AcrB_DN_DC_subdom"/>
</dbReference>
<proteinExistence type="predicted"/>
<keyword evidence="10" id="KW-1185">Reference proteome</keyword>
<dbReference type="AlphaFoldDB" id="A0A934R1L6"/>
<dbReference type="InterPro" id="IPR001036">
    <property type="entry name" value="Acrflvin-R"/>
</dbReference>
<comment type="caution">
    <text evidence="9">The sequence shown here is derived from an EMBL/GenBank/DDBJ whole genome shotgun (WGS) entry which is preliminary data.</text>
</comment>
<dbReference type="PANTHER" id="PTHR32063">
    <property type="match status" value="1"/>
</dbReference>
<dbReference type="Proteomes" id="UP000600139">
    <property type="component" value="Unassembled WGS sequence"/>
</dbReference>
<keyword evidence="7 8" id="KW-0472">Membrane</keyword>
<dbReference type="FunFam" id="1.20.1640.10:FF:000001">
    <property type="entry name" value="Efflux pump membrane transporter"/>
    <property type="match status" value="1"/>
</dbReference>
<dbReference type="RefSeq" id="WP_200350242.1">
    <property type="nucleotide sequence ID" value="NZ_BAABHZ010000012.1"/>
</dbReference>
<keyword evidence="2" id="KW-0813">Transport</keyword>
<feature type="transmembrane region" description="Helical" evidence="8">
    <location>
        <begin position="905"/>
        <end position="930"/>
    </location>
</feature>